<dbReference type="InterPro" id="IPR027417">
    <property type="entry name" value="P-loop_NTPase"/>
</dbReference>
<evidence type="ECO:0000313" key="2">
    <source>
        <dbReference type="Proteomes" id="UP000192582"/>
    </source>
</evidence>
<dbReference type="AlphaFoldDB" id="A0A1W1V815"/>
<gene>
    <name evidence="1" type="ORF">SAMN00790413_00296</name>
</gene>
<dbReference type="Gene3D" id="3.30.420.240">
    <property type="match status" value="1"/>
</dbReference>
<evidence type="ECO:0000313" key="1">
    <source>
        <dbReference type="EMBL" id="SMB89181.1"/>
    </source>
</evidence>
<accession>A0A1W1V815</accession>
<name>A0A1W1V815_9DEIO</name>
<protein>
    <submittedName>
        <fullName evidence="1">Uncharacterized protein</fullName>
    </submittedName>
</protein>
<dbReference type="Proteomes" id="UP000192582">
    <property type="component" value="Unassembled WGS sequence"/>
</dbReference>
<dbReference type="RefSeq" id="WP_084047992.1">
    <property type="nucleotide sequence ID" value="NZ_FWWU01000009.1"/>
</dbReference>
<reference evidence="1 2" key="1">
    <citation type="submission" date="2017-04" db="EMBL/GenBank/DDBJ databases">
        <authorList>
            <person name="Afonso C.L."/>
            <person name="Miller P.J."/>
            <person name="Scott M.A."/>
            <person name="Spackman E."/>
            <person name="Goraichik I."/>
            <person name="Dimitrov K.M."/>
            <person name="Suarez D.L."/>
            <person name="Swayne D.E."/>
        </authorList>
    </citation>
    <scope>NUCLEOTIDE SEQUENCE [LARGE SCALE GENOMIC DNA]</scope>
    <source>
        <strain evidence="1 2">KR-140</strain>
    </source>
</reference>
<dbReference type="STRING" id="695939.SAMN00790413_00296"/>
<dbReference type="OrthoDB" id="9775154at2"/>
<dbReference type="Gene3D" id="3.40.50.300">
    <property type="entry name" value="P-loop containing nucleotide triphosphate hydrolases"/>
    <property type="match status" value="1"/>
</dbReference>
<dbReference type="EMBL" id="FWWU01000009">
    <property type="protein sequence ID" value="SMB89181.1"/>
    <property type="molecule type" value="Genomic_DNA"/>
</dbReference>
<sequence length="518" mass="57112">MNDTPAASVTEPVDDLSPYARGLRQGVQQAAPRVIRTDENPFAKYRDDPVGFAKEVLGLQVWAAMERILLAIRDHRKVAVRSGHKVSKSTTAAIIALWRCLSREGSRTVLSAPTARQVKAIIWKELSKRHREAKLPGDLFLDPASGLRYRDSEVFGFSTADAEKMAGISGADLVFIIDEASGVDEEIFEAIEGNMAGGASILLISNPTQTSGTFYDAFTTKRHLWHTIHVSSEDTPNVQTGEMLIPGLATRAWVQEKLSEWGEDSPLFQVRVRGNFPDQAENSVIGLGLVEAARARHQNEQETLTGPFTLGVDVARFGDDLTVLLPVFGSRPGPIKTHRKQDNVEVAGHVMDYVEELRRKHDYPVSAGRVRVKIDDLGNGGGVTDHLKHSERARKLGIMVIPVKVSENATTEGYHRLRDQLWFAMRDWLKEGGQLPADSHLEGELVAVRYSFDTQGRAKVEKKEELKKRLGRSCDRADALALAIYDPPPEEKKPTATGQLAAARAAAAVAARLQQARR</sequence>
<keyword evidence="2" id="KW-1185">Reference proteome</keyword>
<organism evidence="1 2">
    <name type="scientific">Deinococcus hopiensis KR-140</name>
    <dbReference type="NCBI Taxonomy" id="695939"/>
    <lineage>
        <taxon>Bacteria</taxon>
        <taxon>Thermotogati</taxon>
        <taxon>Deinococcota</taxon>
        <taxon>Deinococci</taxon>
        <taxon>Deinococcales</taxon>
        <taxon>Deinococcaceae</taxon>
        <taxon>Deinococcus</taxon>
    </lineage>
</organism>
<proteinExistence type="predicted"/>